<feature type="transmembrane region" description="Helical" evidence="6">
    <location>
        <begin position="94"/>
        <end position="114"/>
    </location>
</feature>
<dbReference type="InterPro" id="IPR000620">
    <property type="entry name" value="EamA_dom"/>
</dbReference>
<keyword evidence="2" id="KW-1003">Cell membrane</keyword>
<feature type="transmembrane region" description="Helical" evidence="6">
    <location>
        <begin position="183"/>
        <end position="204"/>
    </location>
</feature>
<evidence type="ECO:0000256" key="1">
    <source>
        <dbReference type="ARBA" id="ARBA00004651"/>
    </source>
</evidence>
<comment type="subcellular location">
    <subcellularLocation>
        <location evidence="1">Cell membrane</location>
        <topology evidence="1">Multi-pass membrane protein</topology>
    </subcellularLocation>
</comment>
<dbReference type="AlphaFoldDB" id="A0A7C9R7Q9"/>
<dbReference type="InterPro" id="IPR037185">
    <property type="entry name" value="EmrE-like"/>
</dbReference>
<dbReference type="EMBL" id="JAAKZG010000005">
    <property type="protein sequence ID" value="NGN42197.1"/>
    <property type="molecule type" value="Genomic_DNA"/>
</dbReference>
<evidence type="ECO:0000313" key="8">
    <source>
        <dbReference type="EMBL" id="NGN42197.1"/>
    </source>
</evidence>
<dbReference type="Pfam" id="PF00892">
    <property type="entry name" value="EamA"/>
    <property type="match status" value="2"/>
</dbReference>
<evidence type="ECO:0000256" key="4">
    <source>
        <dbReference type="ARBA" id="ARBA00022989"/>
    </source>
</evidence>
<evidence type="ECO:0000256" key="2">
    <source>
        <dbReference type="ARBA" id="ARBA00022475"/>
    </source>
</evidence>
<dbReference type="GO" id="GO:0005886">
    <property type="term" value="C:plasma membrane"/>
    <property type="evidence" value="ECO:0007669"/>
    <property type="project" value="UniProtKB-SubCell"/>
</dbReference>
<gene>
    <name evidence="8" type="ORF">G6N74_14095</name>
</gene>
<feature type="transmembrane region" description="Helical" evidence="6">
    <location>
        <begin position="271"/>
        <end position="290"/>
    </location>
</feature>
<keyword evidence="5 6" id="KW-0472">Membrane</keyword>
<protein>
    <submittedName>
        <fullName evidence="8">DMT family transporter</fullName>
    </submittedName>
</protein>
<evidence type="ECO:0000313" key="9">
    <source>
        <dbReference type="Proteomes" id="UP000481252"/>
    </source>
</evidence>
<feature type="transmembrane region" description="Helical" evidence="6">
    <location>
        <begin position="247"/>
        <end position="265"/>
    </location>
</feature>
<accession>A0A7C9R7Q9</accession>
<dbReference type="RefSeq" id="WP_165118336.1">
    <property type="nucleotide sequence ID" value="NZ_JAAKZG010000005.1"/>
</dbReference>
<name>A0A7C9R7Q9_9HYPH</name>
<keyword evidence="4 6" id="KW-1133">Transmembrane helix</keyword>
<feature type="transmembrane region" description="Helical" evidence="6">
    <location>
        <begin position="153"/>
        <end position="171"/>
    </location>
</feature>
<organism evidence="8 9">
    <name type="scientific">Mesorhizobium zhangyense</name>
    <dbReference type="NCBI Taxonomy" id="1776730"/>
    <lineage>
        <taxon>Bacteria</taxon>
        <taxon>Pseudomonadati</taxon>
        <taxon>Pseudomonadota</taxon>
        <taxon>Alphaproteobacteria</taxon>
        <taxon>Hyphomicrobiales</taxon>
        <taxon>Phyllobacteriaceae</taxon>
        <taxon>Mesorhizobium</taxon>
    </lineage>
</organism>
<evidence type="ECO:0000256" key="5">
    <source>
        <dbReference type="ARBA" id="ARBA00023136"/>
    </source>
</evidence>
<feature type="transmembrane region" description="Helical" evidence="6">
    <location>
        <begin position="67"/>
        <end position="88"/>
    </location>
</feature>
<comment type="caution">
    <text evidence="8">The sequence shown here is derived from an EMBL/GenBank/DDBJ whole genome shotgun (WGS) entry which is preliminary data.</text>
</comment>
<reference evidence="8 9" key="1">
    <citation type="submission" date="2020-02" db="EMBL/GenBank/DDBJ databases">
        <title>Genome sequence of the type strain CGMCC 1.15528 of Mesorhizobium zhangyense.</title>
        <authorList>
            <person name="Gao J."/>
            <person name="Sun J."/>
        </authorList>
    </citation>
    <scope>NUCLEOTIDE SEQUENCE [LARGE SCALE GENOMIC DNA]</scope>
    <source>
        <strain evidence="8 9">CGMCC 1.15528</strain>
    </source>
</reference>
<dbReference type="PANTHER" id="PTHR32322">
    <property type="entry name" value="INNER MEMBRANE TRANSPORTER"/>
    <property type="match status" value="1"/>
</dbReference>
<feature type="domain" description="EamA" evidence="7">
    <location>
        <begin position="153"/>
        <end position="286"/>
    </location>
</feature>
<feature type="transmembrane region" description="Helical" evidence="6">
    <location>
        <begin position="216"/>
        <end position="235"/>
    </location>
</feature>
<feature type="transmembrane region" description="Helical" evidence="6">
    <location>
        <begin position="121"/>
        <end position="141"/>
    </location>
</feature>
<evidence type="ECO:0000256" key="3">
    <source>
        <dbReference type="ARBA" id="ARBA00022692"/>
    </source>
</evidence>
<proteinExistence type="predicted"/>
<dbReference type="Proteomes" id="UP000481252">
    <property type="component" value="Unassembled WGS sequence"/>
</dbReference>
<feature type="domain" description="EamA" evidence="7">
    <location>
        <begin position="5"/>
        <end position="138"/>
    </location>
</feature>
<keyword evidence="9" id="KW-1185">Reference proteome</keyword>
<dbReference type="SUPFAM" id="SSF103481">
    <property type="entry name" value="Multidrug resistance efflux transporter EmrE"/>
    <property type="match status" value="2"/>
</dbReference>
<feature type="transmembrane region" description="Helical" evidence="6">
    <location>
        <begin position="38"/>
        <end position="55"/>
    </location>
</feature>
<keyword evidence="3 6" id="KW-0812">Transmembrane</keyword>
<dbReference type="InterPro" id="IPR050638">
    <property type="entry name" value="AA-Vitamin_Transporters"/>
</dbReference>
<evidence type="ECO:0000256" key="6">
    <source>
        <dbReference type="SAM" id="Phobius"/>
    </source>
</evidence>
<sequence>MHRNAYLLLVLTALFWGANAVAGKLAVGHVSPMLLTTMRWGLAMAILLFIGWSRLRNDWPVVRRHLWLLVALGGLGFTVFNMALYTALIHTTAINASIEQAGTPMVIFAANFLLFRLRVTWAQIVGFLLSMAGVILTATHGRPLGLLGLEVNIGDALMLVAVLVYAIYTVMLRFKPAIHWQSLMIMLTGAAFVTSIPATAAEFWTGSMIVPDARGWGIVLFTVLFPSVLAQAFYIRGVELIGANRAGLFFNLVPIFGMLLSVVLLGEDFHLYHAVAMVLVLGGIWLAEYGGRKMAG</sequence>
<dbReference type="PANTHER" id="PTHR32322:SF18">
    <property type="entry name" value="S-ADENOSYLMETHIONINE_S-ADENOSYLHOMOCYSTEINE TRANSPORTER"/>
    <property type="match status" value="1"/>
</dbReference>
<evidence type="ECO:0000259" key="7">
    <source>
        <dbReference type="Pfam" id="PF00892"/>
    </source>
</evidence>